<keyword evidence="1" id="KW-1133">Transmembrane helix</keyword>
<dbReference type="GO" id="GO:0016989">
    <property type="term" value="F:sigma factor antagonist activity"/>
    <property type="evidence" value="ECO:0007669"/>
    <property type="project" value="TreeGrafter"/>
</dbReference>
<evidence type="ECO:0000259" key="3">
    <source>
        <dbReference type="Pfam" id="PF16344"/>
    </source>
</evidence>
<dbReference type="InterPro" id="IPR032508">
    <property type="entry name" value="FecR_C"/>
</dbReference>
<dbReference type="PIRSF" id="PIRSF018266">
    <property type="entry name" value="FecR"/>
    <property type="match status" value="1"/>
</dbReference>
<reference evidence="4 5" key="1">
    <citation type="submission" date="2018-05" db="EMBL/GenBank/DDBJ databases">
        <title>Genomic Encyclopedia of Archaeal and Bacterial Type Strains, Phase II (KMG-II): from individual species to whole genera.</title>
        <authorList>
            <person name="Goeker M."/>
        </authorList>
    </citation>
    <scope>NUCLEOTIDE SEQUENCE [LARGE SCALE GENOMIC DNA]</scope>
    <source>
        <strain evidence="4 5">DSM 19975</strain>
    </source>
</reference>
<gene>
    <name evidence="4" type="ORF">LX99_00013</name>
</gene>
<feature type="transmembrane region" description="Helical" evidence="1">
    <location>
        <begin position="71"/>
        <end position="90"/>
    </location>
</feature>
<dbReference type="RefSeq" id="WP_109605282.1">
    <property type="nucleotide sequence ID" value="NZ_QGHA01000001.1"/>
</dbReference>
<evidence type="ECO:0000313" key="5">
    <source>
        <dbReference type="Proteomes" id="UP000245678"/>
    </source>
</evidence>
<keyword evidence="5" id="KW-1185">Reference proteome</keyword>
<dbReference type="PANTHER" id="PTHR30273:SF2">
    <property type="entry name" value="PROTEIN FECR"/>
    <property type="match status" value="1"/>
</dbReference>
<keyword evidence="1" id="KW-0812">Transmembrane</keyword>
<evidence type="ECO:0000313" key="4">
    <source>
        <dbReference type="EMBL" id="PWK79556.1"/>
    </source>
</evidence>
<dbReference type="Pfam" id="PF04773">
    <property type="entry name" value="FecR"/>
    <property type="match status" value="1"/>
</dbReference>
<dbReference type="AlphaFoldDB" id="A0A316HGE3"/>
<evidence type="ECO:0000259" key="2">
    <source>
        <dbReference type="Pfam" id="PF04773"/>
    </source>
</evidence>
<feature type="domain" description="FecR protein" evidence="2">
    <location>
        <begin position="166"/>
        <end position="261"/>
    </location>
</feature>
<dbReference type="PANTHER" id="PTHR30273">
    <property type="entry name" value="PERIPLASMIC SIGNAL SENSOR AND SIGMA FACTOR ACTIVATOR FECR-RELATED"/>
    <property type="match status" value="1"/>
</dbReference>
<keyword evidence="1" id="KW-0472">Membrane</keyword>
<proteinExistence type="predicted"/>
<name>A0A316HGE3_9SPHI</name>
<dbReference type="EMBL" id="QGHA01000001">
    <property type="protein sequence ID" value="PWK79556.1"/>
    <property type="molecule type" value="Genomic_DNA"/>
</dbReference>
<dbReference type="Proteomes" id="UP000245678">
    <property type="component" value="Unassembled WGS sequence"/>
</dbReference>
<dbReference type="InterPro" id="IPR012373">
    <property type="entry name" value="Ferrdict_sens_TM"/>
</dbReference>
<dbReference type="Gene3D" id="2.60.120.1440">
    <property type="match status" value="1"/>
</dbReference>
<evidence type="ECO:0000256" key="1">
    <source>
        <dbReference type="SAM" id="Phobius"/>
    </source>
</evidence>
<feature type="domain" description="Protein FecR C-terminal" evidence="3">
    <location>
        <begin position="302"/>
        <end position="370"/>
    </location>
</feature>
<organism evidence="4 5">
    <name type="scientific">Mucilaginibacter oryzae</name>
    <dbReference type="NCBI Taxonomy" id="468058"/>
    <lineage>
        <taxon>Bacteria</taxon>
        <taxon>Pseudomonadati</taxon>
        <taxon>Bacteroidota</taxon>
        <taxon>Sphingobacteriia</taxon>
        <taxon>Sphingobacteriales</taxon>
        <taxon>Sphingobacteriaceae</taxon>
        <taxon>Mucilaginibacter</taxon>
    </lineage>
</organism>
<dbReference type="Gene3D" id="3.55.50.30">
    <property type="match status" value="1"/>
</dbReference>
<accession>A0A316HGE3</accession>
<sequence>MTEKETKLTKDLLDRYNVGACSEAESRLVDSWFNHQAGNIDAMPEPDNIELVGQEIWRNLPASGEAIKRNLWYKVAAAAAVLAVICSILLPTLTKRGSSSEIAKQSISPGQYGATLTLANGKRIALGNLKNGIFAQESAVSISKTAKGEVVYQVKNNGFAPSQVNTLSTAKGETFKVDLPDGSSVWLNAASSLTYSTNLASAEVRSVKLFGEAYFKVAHDAAHPFIVKTSSQEVKVLGTEFNISSYTDDDSETTTLLKGSISMSTGHQKVMLVPGEQGVVSDSRISKSNADVYAATGWKDNEFVFASKDIRSIMKLIARWYDVDVYYEGNVTNEKISGSISRFADINDVIKVLRATEAVKIQITGKKIIISGVQ</sequence>
<dbReference type="Pfam" id="PF16344">
    <property type="entry name" value="FecR_C"/>
    <property type="match status" value="1"/>
</dbReference>
<protein>
    <submittedName>
        <fullName evidence="4">FecR family protein</fullName>
    </submittedName>
</protein>
<comment type="caution">
    <text evidence="4">The sequence shown here is derived from an EMBL/GenBank/DDBJ whole genome shotgun (WGS) entry which is preliminary data.</text>
</comment>
<dbReference type="InterPro" id="IPR006860">
    <property type="entry name" value="FecR"/>
</dbReference>